<accession>A0A0C3PFT6</accession>
<evidence type="ECO:0000313" key="3">
    <source>
        <dbReference type="EMBL" id="KIP04503.1"/>
    </source>
</evidence>
<protein>
    <submittedName>
        <fullName evidence="3">Uncharacterized protein</fullName>
    </submittedName>
</protein>
<evidence type="ECO:0000256" key="1">
    <source>
        <dbReference type="SAM" id="MobiDB-lite"/>
    </source>
</evidence>
<feature type="compositionally biased region" description="Polar residues" evidence="1">
    <location>
        <begin position="461"/>
        <end position="472"/>
    </location>
</feature>
<evidence type="ECO:0000256" key="2">
    <source>
        <dbReference type="SAM" id="Phobius"/>
    </source>
</evidence>
<keyword evidence="2" id="KW-0472">Membrane</keyword>
<feature type="compositionally biased region" description="Low complexity" evidence="1">
    <location>
        <begin position="185"/>
        <end position="205"/>
    </location>
</feature>
<dbReference type="OrthoDB" id="3006363at2759"/>
<keyword evidence="4" id="KW-1185">Reference proteome</keyword>
<name>A0A0C3PFT6_PHLG1</name>
<feature type="region of interest" description="Disordered" evidence="1">
    <location>
        <begin position="461"/>
        <end position="488"/>
    </location>
</feature>
<evidence type="ECO:0000313" key="4">
    <source>
        <dbReference type="Proteomes" id="UP000053257"/>
    </source>
</evidence>
<feature type="region of interest" description="Disordered" evidence="1">
    <location>
        <begin position="144"/>
        <end position="257"/>
    </location>
</feature>
<keyword evidence="2" id="KW-0812">Transmembrane</keyword>
<feature type="compositionally biased region" description="Low complexity" evidence="1">
    <location>
        <begin position="166"/>
        <end position="177"/>
    </location>
</feature>
<feature type="transmembrane region" description="Helical" evidence="2">
    <location>
        <begin position="407"/>
        <end position="430"/>
    </location>
</feature>
<dbReference type="HOGENOM" id="CLU_469371_0_0_1"/>
<dbReference type="EMBL" id="KN840572">
    <property type="protein sequence ID" value="KIP04503.1"/>
    <property type="molecule type" value="Genomic_DNA"/>
</dbReference>
<dbReference type="AlphaFoldDB" id="A0A0C3PFT6"/>
<gene>
    <name evidence="3" type="ORF">PHLGIDRAFT_15167</name>
</gene>
<sequence>MYRLSIVVYATGLHHNPWETVRNRNLHYLGRRQLKRPCARFAPFTAHERSMNLPRHTGVNAGELSYRKDLGYHYAGFHCQVPCCWLLYRQPALNAFAARRDGTTSSSSAAAESLSSNIPLQLSSITLKTSQRPTPTTKVLCAKATNSQSGKHSHHTDDLDVAPKGSSISSSASPTQSAGGNSKTSSSDGNSNLNSNSSNGSNKGSTTDQSHSNNAGSDDKNNTGDDSDSNDDNDDDDSSNTNSGFPKFLPNNTKGSPCEVVNENDGRLQYTGTWVLESKDPNGIYFTTHTTSTAGSAVTISFNGTSITIIGIVHASNNTVPPAIASYIIDDGASVSLPLPISNRDIPNQQFFESPILDLSAHKLVINITSDGSPYTLDTLLICTQGNGAVATVLTPTSRVTRSATPAIIGGVIVGAVAFIFLLILGVVLLHRRRRGMRARRTAESPIKSWLHHTIFTSSESIMRNNPSNPSTMDPYEKPSRAVPAKGPTDLEAAQDMPSIYRHSKILPPSPEIHVKADPGVVEDARRSVHRLSDRSSILMPTLSLSSRSISDKPELPLSALPEAYHTLPPHPPLPAKPGYF</sequence>
<keyword evidence="2" id="KW-1133">Transmembrane helix</keyword>
<dbReference type="Gene3D" id="2.60.120.260">
    <property type="entry name" value="Galactose-binding domain-like"/>
    <property type="match status" value="1"/>
</dbReference>
<reference evidence="3 4" key="1">
    <citation type="journal article" date="2014" name="PLoS Genet.">
        <title>Analysis of the Phlebiopsis gigantea genome, transcriptome and secretome provides insight into its pioneer colonization strategies of wood.</title>
        <authorList>
            <person name="Hori C."/>
            <person name="Ishida T."/>
            <person name="Igarashi K."/>
            <person name="Samejima M."/>
            <person name="Suzuki H."/>
            <person name="Master E."/>
            <person name="Ferreira P."/>
            <person name="Ruiz-Duenas F.J."/>
            <person name="Held B."/>
            <person name="Canessa P."/>
            <person name="Larrondo L.F."/>
            <person name="Schmoll M."/>
            <person name="Druzhinina I.S."/>
            <person name="Kubicek C.P."/>
            <person name="Gaskell J.A."/>
            <person name="Kersten P."/>
            <person name="St John F."/>
            <person name="Glasner J."/>
            <person name="Sabat G."/>
            <person name="Splinter BonDurant S."/>
            <person name="Syed K."/>
            <person name="Yadav J."/>
            <person name="Mgbeahuruike A.C."/>
            <person name="Kovalchuk A."/>
            <person name="Asiegbu F.O."/>
            <person name="Lackner G."/>
            <person name="Hoffmeister D."/>
            <person name="Rencoret J."/>
            <person name="Gutierrez A."/>
            <person name="Sun H."/>
            <person name="Lindquist E."/>
            <person name="Barry K."/>
            <person name="Riley R."/>
            <person name="Grigoriev I.V."/>
            <person name="Henrissat B."/>
            <person name="Kues U."/>
            <person name="Berka R.M."/>
            <person name="Martinez A.T."/>
            <person name="Covert S.F."/>
            <person name="Blanchette R.A."/>
            <person name="Cullen D."/>
        </authorList>
    </citation>
    <scope>NUCLEOTIDE SEQUENCE [LARGE SCALE GENOMIC DNA]</scope>
    <source>
        <strain evidence="3 4">11061_1 CR5-6</strain>
    </source>
</reference>
<feature type="compositionally biased region" description="Acidic residues" evidence="1">
    <location>
        <begin position="225"/>
        <end position="238"/>
    </location>
</feature>
<dbReference type="Proteomes" id="UP000053257">
    <property type="component" value="Unassembled WGS sequence"/>
</dbReference>
<feature type="compositionally biased region" description="Polar residues" evidence="1">
    <location>
        <begin position="206"/>
        <end position="215"/>
    </location>
</feature>
<proteinExistence type="predicted"/>
<organism evidence="3 4">
    <name type="scientific">Phlebiopsis gigantea (strain 11061_1 CR5-6)</name>
    <name type="common">White-rot fungus</name>
    <name type="synonym">Peniophora gigantea</name>
    <dbReference type="NCBI Taxonomy" id="745531"/>
    <lineage>
        <taxon>Eukaryota</taxon>
        <taxon>Fungi</taxon>
        <taxon>Dikarya</taxon>
        <taxon>Basidiomycota</taxon>
        <taxon>Agaricomycotina</taxon>
        <taxon>Agaricomycetes</taxon>
        <taxon>Polyporales</taxon>
        <taxon>Phanerochaetaceae</taxon>
        <taxon>Phlebiopsis</taxon>
    </lineage>
</organism>